<dbReference type="InterPro" id="IPR014710">
    <property type="entry name" value="RmlC-like_jellyroll"/>
</dbReference>
<gene>
    <name evidence="8" type="ORF">BOTNAR_0011g00290</name>
</gene>
<dbReference type="Pfam" id="PF00190">
    <property type="entry name" value="Cupin_1"/>
    <property type="match status" value="1"/>
</dbReference>
<keyword evidence="3" id="KW-0964">Secreted</keyword>
<evidence type="ECO:0000256" key="6">
    <source>
        <dbReference type="SAM" id="SignalP"/>
    </source>
</evidence>
<evidence type="ECO:0000256" key="2">
    <source>
        <dbReference type="ARBA" id="ARBA00007456"/>
    </source>
</evidence>
<evidence type="ECO:0000313" key="9">
    <source>
        <dbReference type="Proteomes" id="UP000297452"/>
    </source>
</evidence>
<evidence type="ECO:0000256" key="5">
    <source>
        <dbReference type="ARBA" id="ARBA00023211"/>
    </source>
</evidence>
<keyword evidence="6" id="KW-0732">Signal</keyword>
<evidence type="ECO:0000256" key="3">
    <source>
        <dbReference type="ARBA" id="ARBA00022525"/>
    </source>
</evidence>
<dbReference type="STRING" id="278944.A0A4Z1JJF2"/>
<comment type="subcellular location">
    <subcellularLocation>
        <location evidence="1">Secreted</location>
    </subcellularLocation>
</comment>
<evidence type="ECO:0000259" key="7">
    <source>
        <dbReference type="SMART" id="SM00835"/>
    </source>
</evidence>
<dbReference type="InterPro" id="IPR001929">
    <property type="entry name" value="Germin"/>
</dbReference>
<protein>
    <recommendedName>
        <fullName evidence="7">Cupin type-1 domain-containing protein</fullName>
    </recommendedName>
</protein>
<dbReference type="GO" id="GO:0030145">
    <property type="term" value="F:manganese ion binding"/>
    <property type="evidence" value="ECO:0007669"/>
    <property type="project" value="InterPro"/>
</dbReference>
<dbReference type="SMART" id="SM00835">
    <property type="entry name" value="Cupin_1"/>
    <property type="match status" value="1"/>
</dbReference>
<feature type="chain" id="PRO_5021251592" description="Cupin type-1 domain-containing protein" evidence="6">
    <location>
        <begin position="20"/>
        <end position="228"/>
    </location>
</feature>
<reference evidence="8 9" key="1">
    <citation type="submission" date="2017-12" db="EMBL/GenBank/DDBJ databases">
        <title>Comparative genomics of Botrytis spp.</title>
        <authorList>
            <person name="Valero-Jimenez C.A."/>
            <person name="Tapia P."/>
            <person name="Veloso J."/>
            <person name="Silva-Moreno E."/>
            <person name="Staats M."/>
            <person name="Valdes J.H."/>
            <person name="Van Kan J.A.L."/>
        </authorList>
    </citation>
    <scope>NUCLEOTIDE SEQUENCE [LARGE SCALE GENOMIC DNA]</scope>
    <source>
        <strain evidence="8 9">MUCL2120</strain>
    </source>
</reference>
<proteinExistence type="inferred from homology"/>
<feature type="signal peptide" evidence="6">
    <location>
        <begin position="1"/>
        <end position="19"/>
    </location>
</feature>
<name>A0A4Z1JJF2_9HELO</name>
<dbReference type="PRINTS" id="PR00325">
    <property type="entry name" value="GERMIN"/>
</dbReference>
<keyword evidence="4" id="KW-0479">Metal-binding</keyword>
<organism evidence="8 9">
    <name type="scientific">Botryotinia narcissicola</name>
    <dbReference type="NCBI Taxonomy" id="278944"/>
    <lineage>
        <taxon>Eukaryota</taxon>
        <taxon>Fungi</taxon>
        <taxon>Dikarya</taxon>
        <taxon>Ascomycota</taxon>
        <taxon>Pezizomycotina</taxon>
        <taxon>Leotiomycetes</taxon>
        <taxon>Helotiales</taxon>
        <taxon>Sclerotiniaceae</taxon>
        <taxon>Botryotinia</taxon>
    </lineage>
</organism>
<dbReference type="InterPro" id="IPR011051">
    <property type="entry name" value="RmlC_Cupin_sf"/>
</dbReference>
<dbReference type="InterPro" id="IPR006045">
    <property type="entry name" value="Cupin_1"/>
</dbReference>
<feature type="domain" description="Cupin type-1" evidence="7">
    <location>
        <begin position="54"/>
        <end position="202"/>
    </location>
</feature>
<comment type="caution">
    <text evidence="8">The sequence shown here is derived from an EMBL/GenBank/DDBJ whole genome shotgun (WGS) entry which is preliminary data.</text>
</comment>
<dbReference type="Proteomes" id="UP000297452">
    <property type="component" value="Unassembled WGS sequence"/>
</dbReference>
<evidence type="ECO:0000256" key="1">
    <source>
        <dbReference type="ARBA" id="ARBA00004613"/>
    </source>
</evidence>
<dbReference type="EMBL" id="PQXJ01000011">
    <property type="protein sequence ID" value="TGO69413.1"/>
    <property type="molecule type" value="Genomic_DNA"/>
</dbReference>
<dbReference type="AlphaFoldDB" id="A0A4Z1JJF2"/>
<evidence type="ECO:0000256" key="4">
    <source>
        <dbReference type="ARBA" id="ARBA00022723"/>
    </source>
</evidence>
<accession>A0A4Z1JJF2</accession>
<comment type="similarity">
    <text evidence="2">Belongs to the germin family.</text>
</comment>
<evidence type="ECO:0000313" key="8">
    <source>
        <dbReference type="EMBL" id="TGO69413.1"/>
    </source>
</evidence>
<dbReference type="PANTHER" id="PTHR31238">
    <property type="entry name" value="GERMIN-LIKE PROTEIN SUBFAMILY 3 MEMBER 3"/>
    <property type="match status" value="1"/>
</dbReference>
<keyword evidence="5" id="KW-0464">Manganese</keyword>
<dbReference type="SUPFAM" id="SSF51182">
    <property type="entry name" value="RmlC-like cupins"/>
    <property type="match status" value="1"/>
</dbReference>
<dbReference type="CDD" id="cd02241">
    <property type="entry name" value="cupin_OxOx"/>
    <property type="match status" value="1"/>
</dbReference>
<dbReference type="Gene3D" id="2.60.120.10">
    <property type="entry name" value="Jelly Rolls"/>
    <property type="match status" value="1"/>
</dbReference>
<dbReference type="GO" id="GO:0005576">
    <property type="term" value="C:extracellular region"/>
    <property type="evidence" value="ECO:0007669"/>
    <property type="project" value="UniProtKB-SubCell"/>
</dbReference>
<keyword evidence="9" id="KW-1185">Reference proteome</keyword>
<dbReference type="OrthoDB" id="1921208at2759"/>
<sequence length="228" mass="24172">MFPKLAIASLGILATSIQCIDVTINSILDGEIKVASTQLDKMNFLLNNNLTWFFDFTTQPHYTYTPGAVVNADAATFPASTSYGMTMALINLGPCGMLPPHYHPRGTNFVVAVEGVTQTWMIEENGAKVVNQTLRPWQMTIFPRGSIHSMQNLGNNQGCTKATLVSVLNSEDAGTQNILNGLAQLPPDIIAAAFGSPAAGFNLPPIPEVGTGSIIGSAACLAACRGKM</sequence>